<proteinExistence type="predicted"/>
<name>C0EAQ1_9FIRM</name>
<comment type="caution">
    <text evidence="1">The sequence shown here is derived from an EMBL/GenBank/DDBJ whole genome shotgun (WGS) entry which is preliminary data.</text>
</comment>
<dbReference type="AlphaFoldDB" id="C0EAQ1"/>
<dbReference type="HOGENOM" id="CLU_2536694_0_0_9"/>
<accession>C0EAQ1</accession>
<gene>
    <name evidence="1" type="ORF">CLOSTMETH_00914</name>
</gene>
<dbReference type="EMBL" id="ACEC01000034">
    <property type="protein sequence ID" value="EEG31468.1"/>
    <property type="molecule type" value="Genomic_DNA"/>
</dbReference>
<organism evidence="1 2">
    <name type="scientific">[Clostridium] methylpentosum DSM 5476</name>
    <dbReference type="NCBI Taxonomy" id="537013"/>
    <lineage>
        <taxon>Bacteria</taxon>
        <taxon>Bacillati</taxon>
        <taxon>Bacillota</taxon>
        <taxon>Clostridia</taxon>
        <taxon>Eubacteriales</taxon>
        <taxon>Oscillospiraceae</taxon>
        <taxon>Oscillospiraceae incertae sedis</taxon>
    </lineage>
</organism>
<reference evidence="1 2" key="1">
    <citation type="submission" date="2009-01" db="EMBL/GenBank/DDBJ databases">
        <authorList>
            <person name="Fulton L."/>
            <person name="Clifton S."/>
            <person name="Fulton B."/>
            <person name="Xu J."/>
            <person name="Minx P."/>
            <person name="Pepin K.H."/>
            <person name="Johnson M."/>
            <person name="Bhonagiri V."/>
            <person name="Nash W.E."/>
            <person name="Mardis E.R."/>
            <person name="Wilson R.K."/>
        </authorList>
    </citation>
    <scope>NUCLEOTIDE SEQUENCE [LARGE SCALE GENOMIC DNA]</scope>
    <source>
        <strain evidence="1 2">DSM 5476</strain>
    </source>
</reference>
<dbReference type="Proteomes" id="UP000003340">
    <property type="component" value="Unassembled WGS sequence"/>
</dbReference>
<evidence type="ECO:0000313" key="2">
    <source>
        <dbReference type="Proteomes" id="UP000003340"/>
    </source>
</evidence>
<protein>
    <submittedName>
        <fullName evidence="1">Uncharacterized protein</fullName>
    </submittedName>
</protein>
<sequence>MLGKIAVEIEWGLRCPAFAEVLFSSLASMLKQSFAAPANSLPPGIWTVQRLCRQYSCTADRSMTDLLCDFALIGAEKSPKENK</sequence>
<dbReference type="STRING" id="537013.CLOSTMETH_00914"/>
<evidence type="ECO:0000313" key="1">
    <source>
        <dbReference type="EMBL" id="EEG31468.1"/>
    </source>
</evidence>
<reference evidence="1 2" key="2">
    <citation type="submission" date="2009-02" db="EMBL/GenBank/DDBJ databases">
        <title>Draft genome sequence of Clostridium methylpentosum (DSM 5476).</title>
        <authorList>
            <person name="Sudarsanam P."/>
            <person name="Ley R."/>
            <person name="Guruge J."/>
            <person name="Turnbaugh P.J."/>
            <person name="Mahowald M."/>
            <person name="Liep D."/>
            <person name="Gordon J."/>
        </authorList>
    </citation>
    <scope>NUCLEOTIDE SEQUENCE [LARGE SCALE GENOMIC DNA]</scope>
    <source>
        <strain evidence="1 2">DSM 5476</strain>
    </source>
</reference>
<keyword evidence="2" id="KW-1185">Reference proteome</keyword>